<dbReference type="EMBL" id="NBIU01000006">
    <property type="protein sequence ID" value="PZT48521.1"/>
    <property type="molecule type" value="Genomic_DNA"/>
</dbReference>
<protein>
    <submittedName>
        <fullName evidence="1">Uncharacterized protein</fullName>
    </submittedName>
</protein>
<dbReference type="Proteomes" id="UP000249746">
    <property type="component" value="Unassembled WGS sequence"/>
</dbReference>
<keyword evidence="2" id="KW-1185">Reference proteome</keyword>
<sequence length="144" mass="17025">MPLALNTIYQYTIKNNKQSFWICFNTNHNICSINKNNKEGLDPFDKSKTNTKQRQEFLHFMQENFPNTKLTNIFDIAPISYLIYPYLGSIAIDCTKGDKVYEALNKKYETKEGYPKSMDAVFWSMELEVAKKLHKERKIDFENF</sequence>
<dbReference type="AlphaFoldDB" id="A0A2W6MX84"/>
<proteinExistence type="predicted"/>
<evidence type="ECO:0000313" key="2">
    <source>
        <dbReference type="Proteomes" id="UP000249746"/>
    </source>
</evidence>
<comment type="caution">
    <text evidence="1">The sequence shown here is derived from an EMBL/GenBank/DDBJ whole genome shotgun (WGS) entry which is preliminary data.</text>
</comment>
<dbReference type="RefSeq" id="WP_111229404.1">
    <property type="nucleotide sequence ID" value="NZ_NBIU01000006.1"/>
</dbReference>
<accession>A0A2W6MX84</accession>
<name>A0A2W6MX84_9HELI</name>
<gene>
    <name evidence="1" type="ORF">B6S12_03345</name>
</gene>
<evidence type="ECO:0000313" key="1">
    <source>
        <dbReference type="EMBL" id="PZT48521.1"/>
    </source>
</evidence>
<reference evidence="1 2" key="1">
    <citation type="submission" date="2017-03" db="EMBL/GenBank/DDBJ databases">
        <title>Genomic and clinical evidence uncovers the enterohepatic species Helicobacter valdiviensis as a potential human intestinal pathogen.</title>
        <authorList>
            <person name="Fresia P."/>
            <person name="Jara R."/>
            <person name="Sierra R."/>
            <person name="Ferres I."/>
            <person name="Greif G."/>
            <person name="Iraola G."/>
            <person name="Collado L."/>
        </authorList>
    </citation>
    <scope>NUCLEOTIDE SEQUENCE [LARGE SCALE GENOMIC DNA]</scope>
    <source>
        <strain evidence="1 2">WBE14</strain>
    </source>
</reference>
<organism evidence="1 2">
    <name type="scientific">Helicobacter valdiviensis</name>
    <dbReference type="NCBI Taxonomy" id="1458358"/>
    <lineage>
        <taxon>Bacteria</taxon>
        <taxon>Pseudomonadati</taxon>
        <taxon>Campylobacterota</taxon>
        <taxon>Epsilonproteobacteria</taxon>
        <taxon>Campylobacterales</taxon>
        <taxon>Helicobacteraceae</taxon>
        <taxon>Helicobacter</taxon>
    </lineage>
</organism>
<dbReference type="OrthoDB" id="5363098at2"/>